<reference evidence="3 4" key="1">
    <citation type="submission" date="2018-03" db="EMBL/GenBank/DDBJ databases">
        <title>Characteristics and genome of n-alkane degrading marine bacteria Gordonia iterans isolated from crude oil contaminated in Tae-an, South Korea.</title>
        <authorList>
            <person name="Lee S.-S."/>
            <person name="Kim H."/>
        </authorList>
    </citation>
    <scope>NUCLEOTIDE SEQUENCE [LARGE SCALE GENOMIC DNA]</scope>
    <source>
        <strain evidence="3 4">Co17</strain>
    </source>
</reference>
<dbReference type="OrthoDB" id="5194885at2"/>
<keyword evidence="1" id="KW-0472">Membrane</keyword>
<evidence type="ECO:0000256" key="1">
    <source>
        <dbReference type="SAM" id="Phobius"/>
    </source>
</evidence>
<evidence type="ECO:0000313" key="3">
    <source>
        <dbReference type="EMBL" id="AVM00517.1"/>
    </source>
</evidence>
<keyword evidence="1" id="KW-1133">Transmembrane helix</keyword>
<keyword evidence="1" id="KW-0812">Transmembrane</keyword>
<sequence>MVSKFATGYATDAQGRPFRRRNYTPAIVIVTVLAVLAIAAWTFAAVGGDEKSYPTDCNLPTAADAPQFQVASRAEMLSVAPAAQSTFKVTVLNSGAARGQARSVSEDLVAQGFAAADPAYSDDTAYGDDRLHCVAQIRFGPGGQGAAAAVWLAVPCAQLVNDGRGGTDIDVALGEFYHGTTPSQDAQAALEALRTVDPRNPKSGVDRTLIDAVHAQSC</sequence>
<name>A0A2S0KFP8_9ACTN</name>
<dbReference type="Proteomes" id="UP000239814">
    <property type="component" value="Chromosome"/>
</dbReference>
<dbReference type="Pfam" id="PF13399">
    <property type="entry name" value="LytR_C"/>
    <property type="match status" value="1"/>
</dbReference>
<dbReference type="InterPro" id="IPR027381">
    <property type="entry name" value="LytR/CpsA/Psr_C"/>
</dbReference>
<gene>
    <name evidence="3" type="ORF">C6V83_09745</name>
</gene>
<protein>
    <recommendedName>
        <fullName evidence="2">LytR/CpsA/Psr regulator C-terminal domain-containing protein</fullName>
    </recommendedName>
</protein>
<proteinExistence type="predicted"/>
<dbReference type="EMBL" id="CP027433">
    <property type="protein sequence ID" value="AVM00517.1"/>
    <property type="molecule type" value="Genomic_DNA"/>
</dbReference>
<dbReference type="NCBIfam" id="NF035953">
    <property type="entry name" value="integrity_Cei"/>
    <property type="match status" value="1"/>
</dbReference>
<evidence type="ECO:0000313" key="4">
    <source>
        <dbReference type="Proteomes" id="UP000239814"/>
    </source>
</evidence>
<accession>A0A2S0KFP8</accession>
<organism evidence="3 4">
    <name type="scientific">Gordonia iterans</name>
    <dbReference type="NCBI Taxonomy" id="1004901"/>
    <lineage>
        <taxon>Bacteria</taxon>
        <taxon>Bacillati</taxon>
        <taxon>Actinomycetota</taxon>
        <taxon>Actinomycetes</taxon>
        <taxon>Mycobacteriales</taxon>
        <taxon>Gordoniaceae</taxon>
        <taxon>Gordonia</taxon>
    </lineage>
</organism>
<dbReference type="KEGG" id="git:C6V83_09745"/>
<feature type="domain" description="LytR/CpsA/Psr regulator C-terminal" evidence="2">
    <location>
        <begin position="87"/>
        <end position="176"/>
    </location>
</feature>
<dbReference type="AlphaFoldDB" id="A0A2S0KFP8"/>
<keyword evidence="4" id="KW-1185">Reference proteome</keyword>
<feature type="transmembrane region" description="Helical" evidence="1">
    <location>
        <begin position="26"/>
        <end position="47"/>
    </location>
</feature>
<dbReference type="RefSeq" id="WP_105942245.1">
    <property type="nucleotide sequence ID" value="NZ_CP027433.1"/>
</dbReference>
<evidence type="ECO:0000259" key="2">
    <source>
        <dbReference type="Pfam" id="PF13399"/>
    </source>
</evidence>